<keyword evidence="2" id="KW-1185">Reference proteome</keyword>
<proteinExistence type="predicted"/>
<dbReference type="Proteomes" id="UP000094455">
    <property type="component" value="Unassembled WGS sequence"/>
</dbReference>
<reference evidence="1 2" key="1">
    <citation type="journal article" date="2016" name="Proc. Natl. Acad. Sci. U.S.A.">
        <title>Comparative genomics of biotechnologically important yeasts.</title>
        <authorList>
            <person name="Riley R."/>
            <person name="Haridas S."/>
            <person name="Wolfe K.H."/>
            <person name="Lopes M.R."/>
            <person name="Hittinger C.T."/>
            <person name="Goeker M."/>
            <person name="Salamov A.A."/>
            <person name="Wisecaver J.H."/>
            <person name="Long T.M."/>
            <person name="Calvey C.H."/>
            <person name="Aerts A.L."/>
            <person name="Barry K.W."/>
            <person name="Choi C."/>
            <person name="Clum A."/>
            <person name="Coughlan A.Y."/>
            <person name="Deshpande S."/>
            <person name="Douglass A.P."/>
            <person name="Hanson S.J."/>
            <person name="Klenk H.-P."/>
            <person name="LaButti K.M."/>
            <person name="Lapidus A."/>
            <person name="Lindquist E.A."/>
            <person name="Lipzen A.M."/>
            <person name="Meier-Kolthoff J.P."/>
            <person name="Ohm R.A."/>
            <person name="Otillar R.P."/>
            <person name="Pangilinan J.L."/>
            <person name="Peng Y."/>
            <person name="Rokas A."/>
            <person name="Rosa C.A."/>
            <person name="Scheuner C."/>
            <person name="Sibirny A.A."/>
            <person name="Slot J.C."/>
            <person name="Stielow J.B."/>
            <person name="Sun H."/>
            <person name="Kurtzman C.P."/>
            <person name="Blackwell M."/>
            <person name="Grigoriev I.V."/>
            <person name="Jeffries T.W."/>
        </authorList>
    </citation>
    <scope>NUCLEOTIDE SEQUENCE [LARGE SCALE GENOMIC DNA]</scope>
    <source>
        <strain evidence="1 2">NRRL Y-2026</strain>
    </source>
</reference>
<organism evidence="1 2">
    <name type="scientific">Pichia membranifaciens NRRL Y-2026</name>
    <dbReference type="NCBI Taxonomy" id="763406"/>
    <lineage>
        <taxon>Eukaryota</taxon>
        <taxon>Fungi</taxon>
        <taxon>Dikarya</taxon>
        <taxon>Ascomycota</taxon>
        <taxon>Saccharomycotina</taxon>
        <taxon>Pichiomycetes</taxon>
        <taxon>Pichiales</taxon>
        <taxon>Pichiaceae</taxon>
        <taxon>Pichia</taxon>
    </lineage>
</organism>
<protein>
    <submittedName>
        <fullName evidence="1">Uncharacterized protein</fullName>
    </submittedName>
</protein>
<gene>
    <name evidence="1" type="ORF">PICMEDRAFT_57106</name>
</gene>
<dbReference type="RefSeq" id="XP_019020080.1">
    <property type="nucleotide sequence ID" value="XM_019163215.1"/>
</dbReference>
<sequence length="294" mass="32494">MLQASYTRLLNSNNFAAIGDSDRVYNTTPEGLAELVAGVAGDDAGDGAAKPSLPDYIGVANYCKSLVLNPAINSFNLQVDDIMRIWETRLLCMFIVNLAAKKHFGSTSSTGLVSDKMLQVEAGNVLDQVAYLNSATAGASAAGDVLQKQSTHPRSRKDVKLDRQFANLLLWIKHAGRDLVLLDHYYKEAFRARTSGQHDQDYLGRLQFAILGVLLRRKELFTAYTIANQENQLTSEQMLRVRDRIDNNTPDTDLFCLRLSLEPVTPGTEPPSADRNRSPSPLYRQLAQTLDACT</sequence>
<dbReference type="OrthoDB" id="3986620at2759"/>
<dbReference type="EMBL" id="KV454001">
    <property type="protein sequence ID" value="ODQ48967.1"/>
    <property type="molecule type" value="Genomic_DNA"/>
</dbReference>
<evidence type="ECO:0000313" key="1">
    <source>
        <dbReference type="EMBL" id="ODQ48967.1"/>
    </source>
</evidence>
<dbReference type="AlphaFoldDB" id="A0A1E3NS55"/>
<name>A0A1E3NS55_9ASCO</name>
<dbReference type="GeneID" id="30179902"/>
<accession>A0A1E3NS55</accession>
<evidence type="ECO:0000313" key="2">
    <source>
        <dbReference type="Proteomes" id="UP000094455"/>
    </source>
</evidence>